<proteinExistence type="predicted"/>
<accession>A0A918KKE0</accession>
<comment type="caution">
    <text evidence="2">The sequence shown here is derived from an EMBL/GenBank/DDBJ whole genome shotgun (WGS) entry which is preliminary data.</text>
</comment>
<reference evidence="2" key="1">
    <citation type="journal article" date="2014" name="Int. J. Syst. Evol. Microbiol.">
        <title>Complete genome sequence of Corynebacterium casei LMG S-19264T (=DSM 44701T), isolated from a smear-ripened cheese.</title>
        <authorList>
            <consortium name="US DOE Joint Genome Institute (JGI-PGF)"/>
            <person name="Walter F."/>
            <person name="Albersmeier A."/>
            <person name="Kalinowski J."/>
            <person name="Ruckert C."/>
        </authorList>
    </citation>
    <scope>NUCLEOTIDE SEQUENCE</scope>
    <source>
        <strain evidence="2">KCTC 22169</strain>
    </source>
</reference>
<evidence type="ECO:0000313" key="3">
    <source>
        <dbReference type="Proteomes" id="UP000626148"/>
    </source>
</evidence>
<organism evidence="2 3">
    <name type="scientific">Saccharospirillum salsuginis</name>
    <dbReference type="NCBI Taxonomy" id="418750"/>
    <lineage>
        <taxon>Bacteria</taxon>
        <taxon>Pseudomonadati</taxon>
        <taxon>Pseudomonadota</taxon>
        <taxon>Gammaproteobacteria</taxon>
        <taxon>Oceanospirillales</taxon>
        <taxon>Saccharospirillaceae</taxon>
        <taxon>Saccharospirillum</taxon>
    </lineage>
</organism>
<dbReference type="EMBL" id="BMXR01000010">
    <property type="protein sequence ID" value="GGX66657.1"/>
    <property type="molecule type" value="Genomic_DNA"/>
</dbReference>
<gene>
    <name evidence="2" type="ORF">GCM10007392_38000</name>
</gene>
<reference evidence="2" key="2">
    <citation type="submission" date="2020-09" db="EMBL/GenBank/DDBJ databases">
        <authorList>
            <person name="Sun Q."/>
            <person name="Kim S."/>
        </authorList>
    </citation>
    <scope>NUCLEOTIDE SEQUENCE</scope>
    <source>
        <strain evidence="2">KCTC 22169</strain>
    </source>
</reference>
<dbReference type="Proteomes" id="UP000626148">
    <property type="component" value="Unassembled WGS sequence"/>
</dbReference>
<feature type="region of interest" description="Disordered" evidence="1">
    <location>
        <begin position="27"/>
        <end position="82"/>
    </location>
</feature>
<dbReference type="PROSITE" id="PS51257">
    <property type="entry name" value="PROKAR_LIPOPROTEIN"/>
    <property type="match status" value="1"/>
</dbReference>
<sequence>MDVQFRFALIPLLAGLLVGCNSGGGGDDGGDDGGNGSSASSATSGSAQKGPFQMGQTVTATRLKTDGSLSGDTATTETTERGEFEFTDLNWAGGTQLSIEGTFYDEIGGNFTGTDRTLLAVTDLEDGQSLSTNVNLYTHFIAKRVRHLMGQGTAFAASHDQARGELQSAFAIDSAPSDLNLLQTIDGTSEEDSANLLMFSAALLKAGIDQNGLDAMADDFADDGAINGDGVDELSEVNAEQDDTLLSAARLNLKNQYSTEPPNSGGSGFGWILDECALQTLNETSRPVFCTSQDEQAEFNRSNDPGETRFTSVFVSEKPGHYWLEVSVDAEEDSPSFNSWELFGDDDEDTPHFCENRGYNNGTGDGNQHAEGRTDRLDINEAHCLESYISPSFGSDGPNHILVNWFLVSEGGSNLREAVELTLGSTHRGTVGNTVSTAQDMPAYSYYQFTVKQSGDYSILADNYSNGGSGSLRIALFADEDDSGGITFYNDQERVDFIGGPGTDSTSTEMVKSLSAGTYAVRIFNGTNYRGDSDSNPLEFDIEVTKQ</sequence>
<evidence type="ECO:0000313" key="2">
    <source>
        <dbReference type="EMBL" id="GGX66657.1"/>
    </source>
</evidence>
<name>A0A918KKE0_9GAMM</name>
<feature type="compositionally biased region" description="Polar residues" evidence="1">
    <location>
        <begin position="54"/>
        <end position="72"/>
    </location>
</feature>
<evidence type="ECO:0000256" key="1">
    <source>
        <dbReference type="SAM" id="MobiDB-lite"/>
    </source>
</evidence>
<dbReference type="SUPFAM" id="SSF89260">
    <property type="entry name" value="Collagen-binding domain"/>
    <property type="match status" value="1"/>
</dbReference>
<evidence type="ECO:0008006" key="4">
    <source>
        <dbReference type="Google" id="ProtNLM"/>
    </source>
</evidence>
<feature type="compositionally biased region" description="Gly residues" evidence="1">
    <location>
        <begin position="27"/>
        <end position="36"/>
    </location>
</feature>
<keyword evidence="3" id="KW-1185">Reference proteome</keyword>
<dbReference type="AlphaFoldDB" id="A0A918KKE0"/>
<dbReference type="RefSeq" id="WP_189611680.1">
    <property type="nucleotide sequence ID" value="NZ_BMXR01000010.1"/>
</dbReference>
<protein>
    <recommendedName>
        <fullName evidence="4">Pre-peptidase C-terminal domain-containing protein</fullName>
    </recommendedName>
</protein>
<feature type="compositionally biased region" description="Low complexity" evidence="1">
    <location>
        <begin position="37"/>
        <end position="47"/>
    </location>
</feature>
<dbReference type="Gene3D" id="2.60.120.380">
    <property type="match status" value="1"/>
</dbReference>